<evidence type="ECO:0000259" key="1">
    <source>
        <dbReference type="PROSITE" id="PS50254"/>
    </source>
</evidence>
<dbReference type="Proteomes" id="UP000287033">
    <property type="component" value="Unassembled WGS sequence"/>
</dbReference>
<evidence type="ECO:0000313" key="3">
    <source>
        <dbReference type="Proteomes" id="UP000287033"/>
    </source>
</evidence>
<dbReference type="Pfam" id="PF00554">
    <property type="entry name" value="RHD_DNA_bind"/>
    <property type="match status" value="1"/>
</dbReference>
<gene>
    <name evidence="2" type="ORF">chiPu_0029070</name>
</gene>
<dbReference type="InterPro" id="IPR008967">
    <property type="entry name" value="p53-like_TF_DNA-bd_sf"/>
</dbReference>
<dbReference type="PANTHER" id="PTHR24169:SF25">
    <property type="entry name" value="DORSAL-RELATED IMMUNITY FACTOR DIF-RELATED"/>
    <property type="match status" value="1"/>
</dbReference>
<name>A0A401TQS1_CHIPU</name>
<dbReference type="GO" id="GO:0045087">
    <property type="term" value="P:innate immune response"/>
    <property type="evidence" value="ECO:0007669"/>
    <property type="project" value="TreeGrafter"/>
</dbReference>
<dbReference type="InterPro" id="IPR000451">
    <property type="entry name" value="NFkB/Dor"/>
</dbReference>
<dbReference type="Gene3D" id="2.60.40.340">
    <property type="entry name" value="Rel homology domain (RHD), DNA-binding domain"/>
    <property type="match status" value="1"/>
</dbReference>
<dbReference type="GO" id="GO:0000978">
    <property type="term" value="F:RNA polymerase II cis-regulatory region sequence-specific DNA binding"/>
    <property type="evidence" value="ECO:0007669"/>
    <property type="project" value="TreeGrafter"/>
</dbReference>
<sequence length="159" mass="17993">MPSVPLILPNAAGRHAFRCPYDPRCIPGSYYLARTPSSSLKPRASAFQIVNYLGPARIRICLVTKKEPYKPHPHDLVGKDCKDGYYEADLPERSVHSFQNLGIQCVKKREVAMAIQSRINKNVNPFNSEWRGAGRALIGLCRWALQMAHTHWGGCSRWF</sequence>
<comment type="caution">
    <text evidence="2">The sequence shown here is derived from an EMBL/GenBank/DDBJ whole genome shotgun (WGS) entry which is preliminary data.</text>
</comment>
<dbReference type="STRING" id="137246.A0A401TQS1"/>
<dbReference type="GO" id="GO:0000981">
    <property type="term" value="F:DNA-binding transcription factor activity, RNA polymerase II-specific"/>
    <property type="evidence" value="ECO:0007669"/>
    <property type="project" value="TreeGrafter"/>
</dbReference>
<dbReference type="GO" id="GO:0007249">
    <property type="term" value="P:canonical NF-kappaB signal transduction"/>
    <property type="evidence" value="ECO:0007669"/>
    <property type="project" value="TreeGrafter"/>
</dbReference>
<dbReference type="InterPro" id="IPR011539">
    <property type="entry name" value="RHD_DNA_bind_dom"/>
</dbReference>
<dbReference type="EMBL" id="BEZZ01147421">
    <property type="protein sequence ID" value="GCC45021.1"/>
    <property type="molecule type" value="Genomic_DNA"/>
</dbReference>
<dbReference type="AlphaFoldDB" id="A0A401TQS1"/>
<dbReference type="GO" id="GO:0033554">
    <property type="term" value="P:cellular response to stress"/>
    <property type="evidence" value="ECO:0007669"/>
    <property type="project" value="TreeGrafter"/>
</dbReference>
<dbReference type="GO" id="GO:0006954">
    <property type="term" value="P:inflammatory response"/>
    <property type="evidence" value="ECO:0007669"/>
    <property type="project" value="TreeGrafter"/>
</dbReference>
<dbReference type="InterPro" id="IPR037059">
    <property type="entry name" value="RHD_DNA_bind_dom_sf"/>
</dbReference>
<dbReference type="SUPFAM" id="SSF49417">
    <property type="entry name" value="p53-like transcription factors"/>
    <property type="match status" value="1"/>
</dbReference>
<dbReference type="GO" id="GO:0005737">
    <property type="term" value="C:cytoplasm"/>
    <property type="evidence" value="ECO:0007669"/>
    <property type="project" value="InterPro"/>
</dbReference>
<dbReference type="PANTHER" id="PTHR24169">
    <property type="entry name" value="NUCLEAR FACTOR NF-KAPPA-B PROTEIN"/>
    <property type="match status" value="1"/>
</dbReference>
<dbReference type="GO" id="GO:0038061">
    <property type="term" value="P:non-canonical NF-kappaB signal transduction"/>
    <property type="evidence" value="ECO:0007669"/>
    <property type="project" value="TreeGrafter"/>
</dbReference>
<reference evidence="2 3" key="1">
    <citation type="journal article" date="2018" name="Nat. Ecol. Evol.">
        <title>Shark genomes provide insights into elasmobranch evolution and the origin of vertebrates.</title>
        <authorList>
            <person name="Hara Y"/>
            <person name="Yamaguchi K"/>
            <person name="Onimaru K"/>
            <person name="Kadota M"/>
            <person name="Koyanagi M"/>
            <person name="Keeley SD"/>
            <person name="Tatsumi K"/>
            <person name="Tanaka K"/>
            <person name="Motone F"/>
            <person name="Kageyama Y"/>
            <person name="Nozu R"/>
            <person name="Adachi N"/>
            <person name="Nishimura O"/>
            <person name="Nakagawa R"/>
            <person name="Tanegashima C"/>
            <person name="Kiyatake I"/>
            <person name="Matsumoto R"/>
            <person name="Murakumo K"/>
            <person name="Nishida K"/>
            <person name="Terakita A"/>
            <person name="Kuratani S"/>
            <person name="Sato K"/>
            <person name="Hyodo S Kuraku.S."/>
        </authorList>
    </citation>
    <scope>NUCLEOTIDE SEQUENCE [LARGE SCALE GENOMIC DNA]</scope>
</reference>
<dbReference type="OrthoDB" id="7881762at2759"/>
<dbReference type="GO" id="GO:0005634">
    <property type="term" value="C:nucleus"/>
    <property type="evidence" value="ECO:0007669"/>
    <property type="project" value="TreeGrafter"/>
</dbReference>
<evidence type="ECO:0000313" key="2">
    <source>
        <dbReference type="EMBL" id="GCC45021.1"/>
    </source>
</evidence>
<proteinExistence type="predicted"/>
<organism evidence="2 3">
    <name type="scientific">Chiloscyllium punctatum</name>
    <name type="common">Brownbanded bambooshark</name>
    <name type="synonym">Hemiscyllium punctatum</name>
    <dbReference type="NCBI Taxonomy" id="137246"/>
    <lineage>
        <taxon>Eukaryota</taxon>
        <taxon>Metazoa</taxon>
        <taxon>Chordata</taxon>
        <taxon>Craniata</taxon>
        <taxon>Vertebrata</taxon>
        <taxon>Chondrichthyes</taxon>
        <taxon>Elasmobranchii</taxon>
        <taxon>Galeomorphii</taxon>
        <taxon>Galeoidea</taxon>
        <taxon>Orectolobiformes</taxon>
        <taxon>Hemiscylliidae</taxon>
        <taxon>Chiloscyllium</taxon>
    </lineage>
</organism>
<dbReference type="GO" id="GO:0034097">
    <property type="term" value="P:response to cytokine"/>
    <property type="evidence" value="ECO:0007669"/>
    <property type="project" value="TreeGrafter"/>
</dbReference>
<keyword evidence="3" id="KW-1185">Reference proteome</keyword>
<feature type="domain" description="RHD" evidence="1">
    <location>
        <begin position="1"/>
        <end position="129"/>
    </location>
</feature>
<dbReference type="PROSITE" id="PS50254">
    <property type="entry name" value="REL_2"/>
    <property type="match status" value="1"/>
</dbReference>
<accession>A0A401TQS1</accession>
<protein>
    <recommendedName>
        <fullName evidence="1">RHD domain-containing protein</fullName>
    </recommendedName>
</protein>
<dbReference type="GO" id="GO:0045944">
    <property type="term" value="P:positive regulation of transcription by RNA polymerase II"/>
    <property type="evidence" value="ECO:0007669"/>
    <property type="project" value="TreeGrafter"/>
</dbReference>